<protein>
    <recommendedName>
        <fullName evidence="3">DUF4220 domain-containing protein</fullName>
    </recommendedName>
</protein>
<reference evidence="4" key="1">
    <citation type="submission" date="2020-05" db="EMBL/GenBank/DDBJ databases">
        <title>WGS assembly of Panicum virgatum.</title>
        <authorList>
            <person name="Lovell J.T."/>
            <person name="Jenkins J."/>
            <person name="Shu S."/>
            <person name="Juenger T.E."/>
            <person name="Schmutz J."/>
        </authorList>
    </citation>
    <scope>NUCLEOTIDE SEQUENCE</scope>
    <source>
        <strain evidence="4">AP13</strain>
    </source>
</reference>
<accession>A0A8T0TJ92</accession>
<feature type="region of interest" description="Disordered" evidence="1">
    <location>
        <begin position="752"/>
        <end position="773"/>
    </location>
</feature>
<keyword evidence="2" id="KW-1133">Transmembrane helix</keyword>
<keyword evidence="2" id="KW-0812">Transmembrane</keyword>
<evidence type="ECO:0000256" key="2">
    <source>
        <dbReference type="SAM" id="Phobius"/>
    </source>
</evidence>
<proteinExistence type="predicted"/>
<dbReference type="Proteomes" id="UP000823388">
    <property type="component" value="Chromosome 4K"/>
</dbReference>
<feature type="compositionally biased region" description="Low complexity" evidence="1">
    <location>
        <begin position="759"/>
        <end position="773"/>
    </location>
</feature>
<gene>
    <name evidence="4" type="ORF">PVAP13_4KG005729</name>
</gene>
<dbReference type="Pfam" id="PF04578">
    <property type="entry name" value="DUF594"/>
    <property type="match status" value="1"/>
</dbReference>
<dbReference type="EMBL" id="CM029043">
    <property type="protein sequence ID" value="KAG2609014.1"/>
    <property type="molecule type" value="Genomic_DNA"/>
</dbReference>
<evidence type="ECO:0000313" key="4">
    <source>
        <dbReference type="EMBL" id="KAG2609014.1"/>
    </source>
</evidence>
<dbReference type="AlphaFoldDB" id="A0A8T0TJ92"/>
<dbReference type="PANTHER" id="PTHR31325">
    <property type="entry name" value="OS01G0798800 PROTEIN-RELATED"/>
    <property type="match status" value="1"/>
</dbReference>
<dbReference type="Pfam" id="PF13968">
    <property type="entry name" value="DUF4220"/>
    <property type="match status" value="1"/>
</dbReference>
<sequence>MIFSNRTGYYYCNSTLAYVSNLTYSYTDQKNEPAITSIFMLFLAAIFFIVNLFSRFSDVSAFLKPSIRICLYVLLSLFLPVMSYVFSEAKNQGTATGEVSELPLRAQTILMWMLLVELLHKKVEAIFLATADMHGYAGTIERAARISWLGYLVFYNLRSTGRKAFFGVLWLLAATKLVQRFVTSELGKRSFAYGRNPQLVASYMTQILQQDEEELNGQQIGSELLKRCKYAVMGEEELKKEARSKGYRLDLKEVIAEADSAVVVTIGGIWRLSDKDQMLQRDSSLKRLCLSFALYKLLRRRLEDFPITPAEARNCHSLIFKGLWEEDKRKEENADELFQVLNDEIQFLCEYYHSVHPVTYAGPSFFLINYIMFPIVVWALCILMIILCNNGDVVYAFHSFRTDNFPVSIGMLRMVVCLLSKANQLPPVLFSTVNLFITTLLSLTFAYEEVWEIIVFLLSNGFTVSLLCRYTSKRNWRASRFLSGIIRRILWVRNKLSRPNVCFKQFSMLWCFFRASSSFMLPTEAVPRQAKKAIVERLATARDDVALPGKQSALQFDELELSWACDGDDDLAEVILTWHIATELLEARFPLPKKTPPGPGRKVAVGLSRYCAYLVAFHPELLPVDKDATERVYEELNKELKNKSGCYGYFFCRERKVMEIAAGLKEEEESPATVFGKGARLGKVLMDRYEAAAEADARDRVWELLAGLWTEVVVYAAPTASEQHVKAHKEALAQGGEFITLLWAVATHTGISRRDDGDATPPTTSSSSSTEATEILIVTEDSSTVDISSINT</sequence>
<keyword evidence="2" id="KW-0472">Membrane</keyword>
<organism evidence="4 5">
    <name type="scientific">Panicum virgatum</name>
    <name type="common">Blackwell switchgrass</name>
    <dbReference type="NCBI Taxonomy" id="38727"/>
    <lineage>
        <taxon>Eukaryota</taxon>
        <taxon>Viridiplantae</taxon>
        <taxon>Streptophyta</taxon>
        <taxon>Embryophyta</taxon>
        <taxon>Tracheophyta</taxon>
        <taxon>Spermatophyta</taxon>
        <taxon>Magnoliopsida</taxon>
        <taxon>Liliopsida</taxon>
        <taxon>Poales</taxon>
        <taxon>Poaceae</taxon>
        <taxon>PACMAD clade</taxon>
        <taxon>Panicoideae</taxon>
        <taxon>Panicodae</taxon>
        <taxon>Paniceae</taxon>
        <taxon>Panicinae</taxon>
        <taxon>Panicum</taxon>
        <taxon>Panicum sect. Hiantes</taxon>
    </lineage>
</organism>
<comment type="caution">
    <text evidence="4">The sequence shown here is derived from an EMBL/GenBank/DDBJ whole genome shotgun (WGS) entry which is preliminary data.</text>
</comment>
<feature type="domain" description="DUF4220" evidence="3">
    <location>
        <begin position="142"/>
        <end position="509"/>
    </location>
</feature>
<dbReference type="InterPro" id="IPR025315">
    <property type="entry name" value="DUF4220"/>
</dbReference>
<evidence type="ECO:0000313" key="5">
    <source>
        <dbReference type="Proteomes" id="UP000823388"/>
    </source>
</evidence>
<keyword evidence="5" id="KW-1185">Reference proteome</keyword>
<name>A0A8T0TJ92_PANVG</name>
<evidence type="ECO:0000259" key="3">
    <source>
        <dbReference type="Pfam" id="PF13968"/>
    </source>
</evidence>
<evidence type="ECO:0000256" key="1">
    <source>
        <dbReference type="SAM" id="MobiDB-lite"/>
    </source>
</evidence>
<dbReference type="InterPro" id="IPR007658">
    <property type="entry name" value="DUF594"/>
</dbReference>
<feature type="transmembrane region" description="Helical" evidence="2">
    <location>
        <begin position="66"/>
        <end position="86"/>
    </location>
</feature>
<feature type="transmembrane region" description="Helical" evidence="2">
    <location>
        <begin position="34"/>
        <end position="54"/>
    </location>
</feature>
<feature type="transmembrane region" description="Helical" evidence="2">
    <location>
        <begin position="453"/>
        <end position="472"/>
    </location>
</feature>
<feature type="transmembrane region" description="Helical" evidence="2">
    <location>
        <begin position="367"/>
        <end position="388"/>
    </location>
</feature>
<feature type="transmembrane region" description="Helical" evidence="2">
    <location>
        <begin position="428"/>
        <end position="447"/>
    </location>
</feature>